<sequence length="80" mass="9354">MAEKAIKLKAKVEKIHSTELYDIRILDNDMVIKGHISGKMRNFRIRILPGDIVDVEINPVDPTRGRITYRHKIEKRQDES</sequence>
<keyword evidence="4" id="KW-0694">RNA-binding</keyword>
<evidence type="ECO:0000256" key="3">
    <source>
        <dbReference type="ARBA" id="ARBA00022917"/>
    </source>
</evidence>
<dbReference type="AlphaFoldDB" id="A0A4R6IFF7"/>
<comment type="caution">
    <text evidence="7">The sequence shown here is derived from an EMBL/GenBank/DDBJ whole genome shotgun (WGS) entry which is preliminary data.</text>
</comment>
<reference evidence="7 8" key="1">
    <citation type="submission" date="2019-03" db="EMBL/GenBank/DDBJ databases">
        <title>Genomic Encyclopedia of Archaeal and Bacterial Type Strains, Phase II (KMG-II): from individual species to whole genera.</title>
        <authorList>
            <person name="Goeker M."/>
        </authorList>
    </citation>
    <scope>NUCLEOTIDE SEQUENCE [LARGE SCALE GENOMIC DNA]</scope>
    <source>
        <strain evidence="7 8">ATCC 700618</strain>
    </source>
</reference>
<accession>A0A4R6IFF7</accession>
<dbReference type="GO" id="GO:0043022">
    <property type="term" value="F:ribosome binding"/>
    <property type="evidence" value="ECO:0007669"/>
    <property type="project" value="UniProtKB-UniRule"/>
</dbReference>
<name>A0A4R6IFF7_9MOLU</name>
<evidence type="ECO:0000256" key="5">
    <source>
        <dbReference type="NCBIfam" id="TIGR00008"/>
    </source>
</evidence>
<dbReference type="Gene3D" id="2.40.50.140">
    <property type="entry name" value="Nucleic acid-binding proteins"/>
    <property type="match status" value="1"/>
</dbReference>
<keyword evidence="4" id="KW-0963">Cytoplasm</keyword>
<evidence type="ECO:0000313" key="7">
    <source>
        <dbReference type="EMBL" id="TDO21080.1"/>
    </source>
</evidence>
<evidence type="ECO:0000256" key="4">
    <source>
        <dbReference type="HAMAP-Rule" id="MF_00075"/>
    </source>
</evidence>
<evidence type="ECO:0000256" key="2">
    <source>
        <dbReference type="ARBA" id="ARBA00022540"/>
    </source>
</evidence>
<keyword evidence="4" id="KW-0699">rRNA-binding</keyword>
<dbReference type="PANTHER" id="PTHR33370:SF1">
    <property type="entry name" value="TRANSLATION INITIATION FACTOR IF-1, CHLOROPLASTIC"/>
    <property type="match status" value="1"/>
</dbReference>
<dbReference type="GO" id="GO:0005829">
    <property type="term" value="C:cytosol"/>
    <property type="evidence" value="ECO:0007669"/>
    <property type="project" value="TreeGrafter"/>
</dbReference>
<dbReference type="InterPro" id="IPR004368">
    <property type="entry name" value="TIF_IF1"/>
</dbReference>
<comment type="similarity">
    <text evidence="1 4">Belongs to the IF-1 family.</text>
</comment>
<dbReference type="NCBIfam" id="TIGR00008">
    <property type="entry name" value="infA"/>
    <property type="match status" value="1"/>
</dbReference>
<comment type="subcellular location">
    <subcellularLocation>
        <location evidence="4">Cytoplasm</location>
    </subcellularLocation>
</comment>
<keyword evidence="3 4" id="KW-0648">Protein biosynthesis</keyword>
<dbReference type="PROSITE" id="PS50832">
    <property type="entry name" value="S1_IF1_TYPE"/>
    <property type="match status" value="1"/>
</dbReference>
<evidence type="ECO:0000256" key="1">
    <source>
        <dbReference type="ARBA" id="ARBA00010939"/>
    </source>
</evidence>
<dbReference type="InterPro" id="IPR012340">
    <property type="entry name" value="NA-bd_OB-fold"/>
</dbReference>
<dbReference type="GO" id="GO:0019843">
    <property type="term" value="F:rRNA binding"/>
    <property type="evidence" value="ECO:0007669"/>
    <property type="project" value="UniProtKB-UniRule"/>
</dbReference>
<proteinExistence type="inferred from homology"/>
<dbReference type="EMBL" id="SNWN01000009">
    <property type="protein sequence ID" value="TDO21080.1"/>
    <property type="molecule type" value="Genomic_DNA"/>
</dbReference>
<keyword evidence="2 4" id="KW-0396">Initiation factor</keyword>
<evidence type="ECO:0000259" key="6">
    <source>
        <dbReference type="PROSITE" id="PS50832"/>
    </source>
</evidence>
<dbReference type="OrthoDB" id="9803250at2"/>
<evidence type="ECO:0000313" key="8">
    <source>
        <dbReference type="Proteomes" id="UP000295518"/>
    </source>
</evidence>
<comment type="function">
    <text evidence="4">One of the essential components for the initiation of protein synthesis. Stabilizes the binding of IF-2 and IF-3 on the 30S subunit to which N-formylmethionyl-tRNA(fMet) subsequently binds. Helps modulate mRNA selection, yielding the 30S pre-initiation complex (PIC). Upon addition of the 50S ribosomal subunit IF-1, IF-2 and IF-3 are released leaving the mature 70S translation initiation complex.</text>
</comment>
<dbReference type="RefSeq" id="WP_094254403.1">
    <property type="nucleotide sequence ID" value="NZ_NNCE01000001.1"/>
</dbReference>
<comment type="subunit">
    <text evidence="4">Component of the 30S ribosomal translation pre-initiation complex which assembles on the 30S ribosome in the order IF-2 and IF-3, IF-1 and N-formylmethionyl-tRNA(fMet); mRNA recruitment can occur at any time during PIC assembly.</text>
</comment>
<dbReference type="Pfam" id="PF01176">
    <property type="entry name" value="eIF-1a"/>
    <property type="match status" value="1"/>
</dbReference>
<dbReference type="HAMAP" id="MF_00075">
    <property type="entry name" value="IF_1"/>
    <property type="match status" value="1"/>
</dbReference>
<keyword evidence="8" id="KW-1185">Reference proteome</keyword>
<dbReference type="GO" id="GO:0003743">
    <property type="term" value="F:translation initiation factor activity"/>
    <property type="evidence" value="ECO:0007669"/>
    <property type="project" value="UniProtKB-UniRule"/>
</dbReference>
<feature type="domain" description="S1-like" evidence="6">
    <location>
        <begin position="34"/>
        <end position="72"/>
    </location>
</feature>
<dbReference type="PANTHER" id="PTHR33370">
    <property type="entry name" value="TRANSLATION INITIATION FACTOR IF-1, CHLOROPLASTIC"/>
    <property type="match status" value="1"/>
</dbReference>
<dbReference type="Proteomes" id="UP000295518">
    <property type="component" value="Unassembled WGS sequence"/>
</dbReference>
<dbReference type="SUPFAM" id="SSF50249">
    <property type="entry name" value="Nucleic acid-binding proteins"/>
    <property type="match status" value="1"/>
</dbReference>
<gene>
    <name evidence="4" type="primary">infA</name>
    <name evidence="7" type="ORF">EI74_0100</name>
</gene>
<dbReference type="InterPro" id="IPR006196">
    <property type="entry name" value="RNA-binding_domain_S1_IF1"/>
</dbReference>
<organism evidence="7 8">
    <name type="scientific">Mycoplasma testudineum</name>
    <dbReference type="NCBI Taxonomy" id="244584"/>
    <lineage>
        <taxon>Bacteria</taxon>
        <taxon>Bacillati</taxon>
        <taxon>Mycoplasmatota</taxon>
        <taxon>Mollicutes</taxon>
        <taxon>Mycoplasmataceae</taxon>
        <taxon>Mycoplasma</taxon>
    </lineage>
</organism>
<protein>
    <recommendedName>
        <fullName evidence="4 5">Translation initiation factor IF-1</fullName>
    </recommendedName>
</protein>